<evidence type="ECO:0000256" key="1">
    <source>
        <dbReference type="SAM" id="MobiDB-lite"/>
    </source>
</evidence>
<name>A0A1I2XAN5_9ACTN</name>
<dbReference type="InterPro" id="IPR036397">
    <property type="entry name" value="RNaseH_sf"/>
</dbReference>
<dbReference type="GO" id="GO:0003676">
    <property type="term" value="F:nucleic acid binding"/>
    <property type="evidence" value="ECO:0007669"/>
    <property type="project" value="InterPro"/>
</dbReference>
<evidence type="ECO:0000313" key="3">
    <source>
        <dbReference type="EMBL" id="SFH10029.1"/>
    </source>
</evidence>
<dbReference type="Gene3D" id="3.30.420.10">
    <property type="entry name" value="Ribonuclease H-like superfamily/Ribonuclease H"/>
    <property type="match status" value="1"/>
</dbReference>
<feature type="compositionally biased region" description="Basic and acidic residues" evidence="1">
    <location>
        <begin position="685"/>
        <end position="705"/>
    </location>
</feature>
<dbReference type="PROSITE" id="PS50994">
    <property type="entry name" value="INTEGRASE"/>
    <property type="match status" value="1"/>
</dbReference>
<feature type="region of interest" description="Disordered" evidence="1">
    <location>
        <begin position="646"/>
        <end position="739"/>
    </location>
</feature>
<accession>A0A1I2XAN5</accession>
<feature type="compositionally biased region" description="Basic and acidic residues" evidence="1">
    <location>
        <begin position="656"/>
        <end position="672"/>
    </location>
</feature>
<sequence length="739" mass="83256">MSAVELLELTVGEVLVMDQSEWRVDVLEPHYGRAVLTSHTGERLTTSFRMLANHPNCRRSTAGTATPAAVRGRQPKALSDLEPDRVKLLRIRQEHLLEVETGFRSGDPLSARPGEPRPQYDPDRTTVTERRWAKVAELRAMDPVHAEALALDQVSYRTLIRWEAGRRADPVMGCADNRWTPRTRGHPSITEMIREAILVVREETRHRSKITMKARADLIRQYVLEKYGEAAAAEVPSYGTLRAVWMEWFGTGRARQKYDRSAALETSGQHVVVQRPGQVVALDTTILPVLVRESVFDDPVAVHLTLAMDVYTHSLLAFRLTLVSDTSTDVAMVLRDVMSPLPMRPDWGDDMEWPYPGVPAALVAEFAGHKVAGLPFFAPETVTTDHGSVYRNHHLIDVQQTLNIRILPARILRPTDKSAVERAFGAIRTLLFEYLPGYVGVDVADRGADPDGDAVLTVDQMEHLLATWIVKIWQNRRLGGHAPCWDPVGDHSPNTLFAAAMVQCGWDMEIPSPNLYYKILPRHVVVIHGERGVKIRGLWYNGDALDPYRHQRSGQGGRRRDRWHIHHDPRDARMVFFQDPRTHDWHTLRWTGLPPEGEIPSFSDARVQELLTAANQCGLRPKTDRELLPLLLELLAAHVPIAQWPSRMPKGRRKERAREIAQGRAAAADRPDAVGPPPAPVSWSDRVRETEKAIDMERRRRREDAVSSSPGRPQPLGASERRLALSLIPDEEDVQDGPS</sequence>
<dbReference type="OrthoDB" id="52928at2"/>
<protein>
    <submittedName>
        <fullName evidence="3">Integrase core domain-containing protein</fullName>
    </submittedName>
</protein>
<evidence type="ECO:0000259" key="2">
    <source>
        <dbReference type="PROSITE" id="PS50994"/>
    </source>
</evidence>
<feature type="compositionally biased region" description="Acidic residues" evidence="1">
    <location>
        <begin position="729"/>
        <end position="739"/>
    </location>
</feature>
<feature type="domain" description="Integrase catalytic" evidence="2">
    <location>
        <begin position="272"/>
        <end position="501"/>
    </location>
</feature>
<dbReference type="RefSeq" id="WP_075033606.1">
    <property type="nucleotide sequence ID" value="NZ_FONR01000044.1"/>
</dbReference>
<organism evidence="3 4">
    <name type="scientific">Streptomyces mirabilis</name>
    <dbReference type="NCBI Taxonomy" id="68239"/>
    <lineage>
        <taxon>Bacteria</taxon>
        <taxon>Bacillati</taxon>
        <taxon>Actinomycetota</taxon>
        <taxon>Actinomycetes</taxon>
        <taxon>Kitasatosporales</taxon>
        <taxon>Streptomycetaceae</taxon>
        <taxon>Streptomyces</taxon>
    </lineage>
</organism>
<evidence type="ECO:0000313" key="4">
    <source>
        <dbReference type="Proteomes" id="UP000181942"/>
    </source>
</evidence>
<dbReference type="AlphaFoldDB" id="A0A1I2XAN5"/>
<reference evidence="3 4" key="1">
    <citation type="submission" date="2016-10" db="EMBL/GenBank/DDBJ databases">
        <authorList>
            <person name="de Groot N.N."/>
        </authorList>
    </citation>
    <scope>NUCLEOTIDE SEQUENCE [LARGE SCALE GENOMIC DNA]</scope>
    <source>
        <strain evidence="3 4">OK461</strain>
    </source>
</reference>
<dbReference type="SUPFAM" id="SSF53098">
    <property type="entry name" value="Ribonuclease H-like"/>
    <property type="match status" value="1"/>
</dbReference>
<gene>
    <name evidence="3" type="ORF">SAMN02787118_14420</name>
</gene>
<dbReference type="InterPro" id="IPR012337">
    <property type="entry name" value="RNaseH-like_sf"/>
</dbReference>
<dbReference type="EMBL" id="FONR01000044">
    <property type="protein sequence ID" value="SFH10029.1"/>
    <property type="molecule type" value="Genomic_DNA"/>
</dbReference>
<dbReference type="GO" id="GO:0015074">
    <property type="term" value="P:DNA integration"/>
    <property type="evidence" value="ECO:0007669"/>
    <property type="project" value="InterPro"/>
</dbReference>
<feature type="region of interest" description="Disordered" evidence="1">
    <location>
        <begin position="102"/>
        <end position="125"/>
    </location>
</feature>
<dbReference type="InterPro" id="IPR001584">
    <property type="entry name" value="Integrase_cat-core"/>
</dbReference>
<proteinExistence type="predicted"/>
<dbReference type="Proteomes" id="UP000181942">
    <property type="component" value="Unassembled WGS sequence"/>
</dbReference>
<feature type="compositionally biased region" description="Basic and acidic residues" evidence="1">
    <location>
        <begin position="114"/>
        <end position="125"/>
    </location>
</feature>